<organism evidence="2">
    <name type="scientific">marine sediment metagenome</name>
    <dbReference type="NCBI Taxonomy" id="412755"/>
    <lineage>
        <taxon>unclassified sequences</taxon>
        <taxon>metagenomes</taxon>
        <taxon>ecological metagenomes</taxon>
    </lineage>
</organism>
<comment type="caution">
    <text evidence="2">The sequence shown here is derived from an EMBL/GenBank/DDBJ whole genome shotgun (WGS) entry which is preliminary data.</text>
</comment>
<accession>A0A0F9VQW1</accession>
<keyword evidence="1" id="KW-0175">Coiled coil</keyword>
<sequence length="48" mass="5199">MDGKECKGCVVLIAENAKLKGELEQAHDQVQGLNNDIKSLEDAMARGK</sequence>
<gene>
    <name evidence="2" type="ORF">LCGC14_0377220</name>
</gene>
<dbReference type="AlphaFoldDB" id="A0A0F9VQW1"/>
<feature type="coiled-coil region" evidence="1">
    <location>
        <begin position="16"/>
        <end position="43"/>
    </location>
</feature>
<name>A0A0F9VQW1_9ZZZZ</name>
<protein>
    <submittedName>
        <fullName evidence="2">Uncharacterized protein</fullName>
    </submittedName>
</protein>
<reference evidence="2" key="1">
    <citation type="journal article" date="2015" name="Nature">
        <title>Complex archaea that bridge the gap between prokaryotes and eukaryotes.</title>
        <authorList>
            <person name="Spang A."/>
            <person name="Saw J.H."/>
            <person name="Jorgensen S.L."/>
            <person name="Zaremba-Niedzwiedzka K."/>
            <person name="Martijn J."/>
            <person name="Lind A.E."/>
            <person name="van Eijk R."/>
            <person name="Schleper C."/>
            <person name="Guy L."/>
            <person name="Ettema T.J."/>
        </authorList>
    </citation>
    <scope>NUCLEOTIDE SEQUENCE</scope>
</reference>
<evidence type="ECO:0000256" key="1">
    <source>
        <dbReference type="SAM" id="Coils"/>
    </source>
</evidence>
<evidence type="ECO:0000313" key="2">
    <source>
        <dbReference type="EMBL" id="KKN75846.1"/>
    </source>
</evidence>
<dbReference type="EMBL" id="LAZR01000303">
    <property type="protein sequence ID" value="KKN75846.1"/>
    <property type="molecule type" value="Genomic_DNA"/>
</dbReference>
<proteinExistence type="predicted"/>